<evidence type="ECO:0000256" key="8">
    <source>
        <dbReference type="PROSITE-ProRule" id="PRU00175"/>
    </source>
</evidence>
<dbReference type="FunFam" id="2.60.40.10:FF:001726">
    <property type="entry name" value="Signal-regulatory protein beta 3"/>
    <property type="match status" value="1"/>
</dbReference>
<feature type="domain" description="Ig-like" evidence="13">
    <location>
        <begin position="886"/>
        <end position="960"/>
    </location>
</feature>
<evidence type="ECO:0000313" key="14">
    <source>
        <dbReference type="EMBL" id="CAH2307809.1"/>
    </source>
</evidence>
<keyword evidence="4 8" id="KW-0863">Zinc-finger</keyword>
<evidence type="ECO:0000259" key="11">
    <source>
        <dbReference type="PROSITE" id="PS50089"/>
    </source>
</evidence>
<evidence type="ECO:0000256" key="9">
    <source>
        <dbReference type="SAM" id="MobiDB-lite"/>
    </source>
</evidence>
<dbReference type="Gene3D" id="2.60.40.10">
    <property type="entry name" value="Immunoglobulins"/>
    <property type="match status" value="12"/>
</dbReference>
<evidence type="ECO:0000256" key="5">
    <source>
        <dbReference type="ARBA" id="ARBA00022786"/>
    </source>
</evidence>
<dbReference type="SMART" id="SM00409">
    <property type="entry name" value="IG"/>
    <property type="match status" value="4"/>
</dbReference>
<dbReference type="InterPro" id="IPR003006">
    <property type="entry name" value="Ig/MHC_CS"/>
</dbReference>
<dbReference type="Pfam" id="PF07654">
    <property type="entry name" value="C1-set"/>
    <property type="match status" value="4"/>
</dbReference>
<evidence type="ECO:0000313" key="15">
    <source>
        <dbReference type="Proteomes" id="UP001295444"/>
    </source>
</evidence>
<protein>
    <submittedName>
        <fullName evidence="14">Tyrosine- phosphatase non-receptor type substrate 1-like, partial</fullName>
    </submittedName>
</protein>
<dbReference type="PROSITE" id="PS00518">
    <property type="entry name" value="ZF_RING_1"/>
    <property type="match status" value="1"/>
</dbReference>
<feature type="transmembrane region" description="Helical" evidence="10">
    <location>
        <begin position="638"/>
        <end position="661"/>
    </location>
</feature>
<feature type="domain" description="Ig-like" evidence="13">
    <location>
        <begin position="438"/>
        <end position="531"/>
    </location>
</feature>
<dbReference type="CDD" id="cd00096">
    <property type="entry name" value="Ig"/>
    <property type="match status" value="1"/>
</dbReference>
<keyword evidence="3" id="KW-0479">Metal-binding</keyword>
<sequence length="1675" mass="190440">MASADLTEELNCSVCLSIYMDPVMLNCGHNFCRVCIRNVLDAQEGDRVYTCPECRAEFEERPVLQRNLKLRGALEQNVPPTYRARMGFMTMIPCTFSVIGSPVDPRFLLIFWNFQGKEILSYDDTLTTTDDRISINTTRIIDGDVSLYISRVTGNDSGIYTCSVLRSPKIKEMVASLYVYAPPEITITGRIVVINKESVLRSSITGFYPMDIDIKWFRDGRILNNYTVSTPQRNPDGTYSINSTVTIIPTEEDIYQTFSCRVQHESLSGPLQKDFQLVYTVQSSTATNARQKGSVHQEFRELILCRCWLLFSPSHALAKTLQGLHYLQLATCNLQLATCSVIPCTFTVDKPPVDTKSLALYWKFQEKEVLSYIVKVKPSHSRVSINTDRIKDGDVSLSISNTTISDSGIYTCSVIYNAEHYSKEVRLEIQDFYKPALPEITITGRIVVLNKESVLRSSITGFYPVDIDVKWFRDGRILNNYTVSTPQRNSDGTYSVNSTVTIKPTEENRNQAFSCRVQHESLSGPLQKDFQLIPGAIPTIDVTSSTLYLNKKQDLICQAWRFYPESISVSWFLNGTLMEDTKTQRINSSAVQSVYQFIPTTENWGLKISCQVEHETLSGPLIRNLQLEWKDIKVKHRAAVIICALVTATLAFVIIYGIFFIKQKKKRLPKVREITRCADGTFSLDVDHFYPKEISVSWDLIQPPSSTEKRGLESTVIMSENQDGTFNATSTCENLRGKVNVNQPYSIWAAVTHQNIKHTLYKEWTSNELNQPEGYKLKPTLNQPLMLSLCDSGEVRCSLNLENFYPKDIEISWKYRDGQSHKEMQSEKSYQDNPDQSFNVESVCKIPGDRLKDPEFKVSVRWKHETMGDWESKEMTLRDTGFPWRPNLIEMSPLFVLPDQETTLKCTVSGYFPNALTMTWFMKNMKVSPTVTQPIKLSLHDSGEVQCSLYVNRFYPKNISITWTSGKDYLNKINSTQKIIQTNDEKTYDASSECKIHWDNSMFPLRVTWKHESMNGPEYRDLKITDLAFPPCVEGITVPDWLQCNQPARLQCKISGFYPDKLTVKWFKKEAGGNMLVSVYPNKKYQIPDLIHQRQPDKTYSCTASLVITPSLSSEQGAQFVCRVEHPSLAQPIERRTESLQVIARPVVSEPIKLTPCDSGEVLCSLKLTGFYPENISVMWVTDKHYKRSISHKKTLYTEDDGSHSVISEWTIPWDHFKCPVTVKWEHVSLAEPESQQLTITDFPWRPEVTEISVPVLTLDKEVTLHCDISKYFPSDLTVTWLQKQTGQTQTLGITDPGIPEPGINGAGNNRAGNNRARNTRAGNNRYSVAPACLGITPSLSSEQGAQFICRVDHTSLEQPIETRTKPLQIWKSSLVVPDIGEGATRSFSSGQHYWEVETSKSGNWRIGVSYSTGKMRGVHDLIGSDNKSWCLWKWDSFSSVKHNQKQSYVYLDPFVHRYGIYLDYEAGRLSFYQLCDPIQHLHTFTATFTKPLHAAFFVALRPSNGFIPIRPAAGPAAGGQCYPHLSCEKECQQIAKWQCLVSRAMFDRPQGDSSAGFTWNLNSWCLRLSENNIVAIHDSKETLLHTETSCKRLGLYLDYEAGCLSFYQLCGPIRFLHTFKTTFTEPLYAMFYIFNDTEVRFFMSLEVFGAATSAYLGEVFLMVVLYSHSQSGQS</sequence>
<feature type="domain" description="B30.2/SPRY" evidence="12">
    <location>
        <begin position="1328"/>
        <end position="1517"/>
    </location>
</feature>
<keyword evidence="10" id="KW-0812">Transmembrane</keyword>
<keyword evidence="5" id="KW-0833">Ubl conjugation pathway</keyword>
<evidence type="ECO:0000256" key="2">
    <source>
        <dbReference type="ARBA" id="ARBA00022679"/>
    </source>
</evidence>
<dbReference type="InterPro" id="IPR003597">
    <property type="entry name" value="Ig_C1-set"/>
</dbReference>
<dbReference type="InterPro" id="IPR003599">
    <property type="entry name" value="Ig_sub"/>
</dbReference>
<organism evidence="14 15">
    <name type="scientific">Pelobates cultripes</name>
    <name type="common">Western spadefoot toad</name>
    <dbReference type="NCBI Taxonomy" id="61616"/>
    <lineage>
        <taxon>Eukaryota</taxon>
        <taxon>Metazoa</taxon>
        <taxon>Chordata</taxon>
        <taxon>Craniata</taxon>
        <taxon>Vertebrata</taxon>
        <taxon>Euteleostomi</taxon>
        <taxon>Amphibia</taxon>
        <taxon>Batrachia</taxon>
        <taxon>Anura</taxon>
        <taxon>Pelobatoidea</taxon>
        <taxon>Pelobatidae</taxon>
        <taxon>Pelobates</taxon>
    </lineage>
</organism>
<dbReference type="SMART" id="SM00407">
    <property type="entry name" value="IGc1"/>
    <property type="match status" value="6"/>
</dbReference>
<dbReference type="InterPro" id="IPR001841">
    <property type="entry name" value="Znf_RING"/>
</dbReference>
<dbReference type="InterPro" id="IPR050380">
    <property type="entry name" value="Immune_Resp_Modulators"/>
</dbReference>
<dbReference type="InterPro" id="IPR003877">
    <property type="entry name" value="SPRY_dom"/>
</dbReference>
<comment type="similarity">
    <text evidence="1">Belongs to the immunoglobulin superfamily. BTN/MOG family.</text>
</comment>
<keyword evidence="2" id="KW-0808">Transferase</keyword>
<dbReference type="InterPro" id="IPR001870">
    <property type="entry name" value="B30.2/SPRY"/>
</dbReference>
<dbReference type="InterPro" id="IPR018957">
    <property type="entry name" value="Znf_C3HC4_RING-type"/>
</dbReference>
<feature type="domain" description="Ig-like" evidence="13">
    <location>
        <begin position="62"/>
        <end position="164"/>
    </location>
</feature>
<evidence type="ECO:0000256" key="10">
    <source>
        <dbReference type="SAM" id="Phobius"/>
    </source>
</evidence>
<dbReference type="InterPro" id="IPR036179">
    <property type="entry name" value="Ig-like_dom_sf"/>
</dbReference>
<dbReference type="FunFam" id="2.60.40.10:FF:001774">
    <property type="entry name" value="Uncharacterized LOC100216153"/>
    <property type="match status" value="2"/>
</dbReference>
<dbReference type="Gene3D" id="2.60.120.920">
    <property type="match status" value="2"/>
</dbReference>
<dbReference type="InterPro" id="IPR017907">
    <property type="entry name" value="Znf_RING_CS"/>
</dbReference>
<dbReference type="PRINTS" id="PR01407">
    <property type="entry name" value="BUTYPHLNCDUF"/>
</dbReference>
<dbReference type="GO" id="GO:0016740">
    <property type="term" value="F:transferase activity"/>
    <property type="evidence" value="ECO:0007669"/>
    <property type="project" value="UniProtKB-KW"/>
</dbReference>
<evidence type="ECO:0000256" key="7">
    <source>
        <dbReference type="ARBA" id="ARBA00023319"/>
    </source>
</evidence>
<proteinExistence type="inferred from homology"/>
<keyword evidence="6" id="KW-0862">Zinc</keyword>
<keyword evidence="7" id="KW-0393">Immunoglobulin domain</keyword>
<evidence type="ECO:0000256" key="4">
    <source>
        <dbReference type="ARBA" id="ARBA00022771"/>
    </source>
</evidence>
<dbReference type="Pfam" id="PF00097">
    <property type="entry name" value="zf-C3HC4"/>
    <property type="match status" value="1"/>
</dbReference>
<dbReference type="Pfam" id="PF00622">
    <property type="entry name" value="SPRY"/>
    <property type="match status" value="2"/>
</dbReference>
<keyword evidence="15" id="KW-1185">Reference proteome</keyword>
<evidence type="ECO:0000259" key="12">
    <source>
        <dbReference type="PROSITE" id="PS50188"/>
    </source>
</evidence>
<dbReference type="InterPro" id="IPR003879">
    <property type="entry name" value="Butyrophylin_SPRY"/>
</dbReference>
<evidence type="ECO:0000256" key="3">
    <source>
        <dbReference type="ARBA" id="ARBA00022723"/>
    </source>
</evidence>
<dbReference type="Proteomes" id="UP001295444">
    <property type="component" value="Chromosome 07"/>
</dbReference>
<keyword evidence="10" id="KW-1133">Transmembrane helix</keyword>
<dbReference type="SUPFAM" id="SSF49899">
    <property type="entry name" value="Concanavalin A-like lectins/glucanases"/>
    <property type="match status" value="2"/>
</dbReference>
<feature type="domain" description="Ig-like" evidence="13">
    <location>
        <begin position="1247"/>
        <end position="1362"/>
    </location>
</feature>
<feature type="region of interest" description="Disordered" evidence="9">
    <location>
        <begin position="1291"/>
        <end position="1315"/>
    </location>
</feature>
<keyword evidence="10" id="KW-0472">Membrane</keyword>
<dbReference type="EMBL" id="OW240918">
    <property type="protein sequence ID" value="CAH2307809.1"/>
    <property type="molecule type" value="Genomic_DNA"/>
</dbReference>
<reference evidence="14" key="1">
    <citation type="submission" date="2022-03" db="EMBL/GenBank/DDBJ databases">
        <authorList>
            <person name="Alioto T."/>
            <person name="Alioto T."/>
            <person name="Gomez Garrido J."/>
        </authorList>
    </citation>
    <scope>NUCLEOTIDE SEQUENCE</scope>
</reference>
<name>A0AAD1WJ16_PELCU</name>
<dbReference type="SMART" id="SM00449">
    <property type="entry name" value="SPRY"/>
    <property type="match status" value="2"/>
</dbReference>
<dbReference type="InterPro" id="IPR013783">
    <property type="entry name" value="Ig-like_fold"/>
</dbReference>
<gene>
    <name evidence="14" type="ORF">PECUL_23A017576</name>
</gene>
<dbReference type="PROSITE" id="PS50835">
    <property type="entry name" value="IG_LIKE"/>
    <property type="match status" value="8"/>
</dbReference>
<dbReference type="SMART" id="SM00184">
    <property type="entry name" value="RING"/>
    <property type="match status" value="1"/>
</dbReference>
<dbReference type="FunFam" id="2.60.40.10:FF:001931">
    <property type="entry name" value="Uncharacterized LOC100216153"/>
    <property type="match status" value="1"/>
</dbReference>
<evidence type="ECO:0000256" key="6">
    <source>
        <dbReference type="ARBA" id="ARBA00022833"/>
    </source>
</evidence>
<feature type="domain" description="Ig-like" evidence="13">
    <location>
        <begin position="168"/>
        <end position="276"/>
    </location>
</feature>
<dbReference type="SUPFAM" id="SSF48726">
    <property type="entry name" value="Immunoglobulin"/>
    <property type="match status" value="8"/>
</dbReference>
<dbReference type="PROSITE" id="PS50188">
    <property type="entry name" value="B302_SPRY"/>
    <property type="match status" value="1"/>
</dbReference>
<evidence type="ECO:0000256" key="1">
    <source>
        <dbReference type="ARBA" id="ARBA00007591"/>
    </source>
</evidence>
<dbReference type="PROSITE" id="PS00290">
    <property type="entry name" value="IG_MHC"/>
    <property type="match status" value="4"/>
</dbReference>
<feature type="domain" description="Ig-like" evidence="13">
    <location>
        <begin position="1031"/>
        <end position="1141"/>
    </location>
</feature>
<feature type="domain" description="Ig-like" evidence="13">
    <location>
        <begin position="538"/>
        <end position="626"/>
    </location>
</feature>
<dbReference type="InterPro" id="IPR013083">
    <property type="entry name" value="Znf_RING/FYVE/PHD"/>
</dbReference>
<evidence type="ECO:0000259" key="13">
    <source>
        <dbReference type="PROSITE" id="PS50835"/>
    </source>
</evidence>
<dbReference type="PANTHER" id="PTHR23411">
    <property type="entry name" value="TAPASIN"/>
    <property type="match status" value="1"/>
</dbReference>
<feature type="domain" description="Ig-like" evidence="13">
    <location>
        <begin position="313"/>
        <end position="428"/>
    </location>
</feature>
<dbReference type="CDD" id="cd00098">
    <property type="entry name" value="IgC1"/>
    <property type="match status" value="2"/>
</dbReference>
<dbReference type="InterPro" id="IPR013320">
    <property type="entry name" value="ConA-like_dom_sf"/>
</dbReference>
<dbReference type="InterPro" id="IPR007110">
    <property type="entry name" value="Ig-like_dom"/>
</dbReference>
<dbReference type="Gene3D" id="3.30.40.10">
    <property type="entry name" value="Zinc/RING finger domain, C3HC4 (zinc finger)"/>
    <property type="match status" value="1"/>
</dbReference>
<dbReference type="GO" id="GO:0008270">
    <property type="term" value="F:zinc ion binding"/>
    <property type="evidence" value="ECO:0007669"/>
    <property type="project" value="UniProtKB-KW"/>
</dbReference>
<dbReference type="InterPro" id="IPR043136">
    <property type="entry name" value="B30.2/SPRY_sf"/>
</dbReference>
<dbReference type="Pfam" id="PF07686">
    <property type="entry name" value="V-set"/>
    <property type="match status" value="2"/>
</dbReference>
<dbReference type="PROSITE" id="PS50089">
    <property type="entry name" value="ZF_RING_2"/>
    <property type="match status" value="1"/>
</dbReference>
<accession>A0AAD1WJ16</accession>
<dbReference type="SUPFAM" id="SSF57850">
    <property type="entry name" value="RING/U-box"/>
    <property type="match status" value="1"/>
</dbReference>
<dbReference type="InterPro" id="IPR013106">
    <property type="entry name" value="Ig_V-set"/>
</dbReference>
<dbReference type="SMART" id="SM00406">
    <property type="entry name" value="IGv"/>
    <property type="match status" value="2"/>
</dbReference>
<feature type="domain" description="RING-type" evidence="11">
    <location>
        <begin position="12"/>
        <end position="55"/>
    </location>
</feature>